<organism evidence="2 3">
    <name type="scientific">Streptomyces coeruleorubidus</name>
    <dbReference type="NCBI Taxonomy" id="116188"/>
    <lineage>
        <taxon>Bacteria</taxon>
        <taxon>Bacillati</taxon>
        <taxon>Actinomycetota</taxon>
        <taxon>Actinomycetes</taxon>
        <taxon>Kitasatosporales</taxon>
        <taxon>Streptomycetaceae</taxon>
        <taxon>Streptomyces</taxon>
    </lineage>
</organism>
<keyword evidence="3" id="KW-1185">Reference proteome</keyword>
<evidence type="ECO:0000313" key="2">
    <source>
        <dbReference type="EMBL" id="WOT36617.1"/>
    </source>
</evidence>
<feature type="domain" description="DUF397" evidence="1">
    <location>
        <begin position="12"/>
        <end position="64"/>
    </location>
</feature>
<accession>A0ABZ0KFP7</accession>
<gene>
    <name evidence="2" type="ORF">R5U08_21925</name>
</gene>
<sequence length="90" mass="9415">MSASPLTHSEPRWFKSSYSGGNTTECLECANVAHGALIRDSKYGQRGPIVSVGSEAWGRFIGALSSANSTPSGATGMTWYGCSLLDGLDV</sequence>
<evidence type="ECO:0000313" key="3">
    <source>
        <dbReference type="Proteomes" id="UP001305002"/>
    </source>
</evidence>
<name>A0ABZ0KFP7_STRC4</name>
<dbReference type="Proteomes" id="UP001305002">
    <property type="component" value="Chromosome"/>
</dbReference>
<evidence type="ECO:0000259" key="1">
    <source>
        <dbReference type="Pfam" id="PF04149"/>
    </source>
</evidence>
<proteinExistence type="predicted"/>
<dbReference type="RefSeq" id="WP_317926527.1">
    <property type="nucleotide sequence ID" value="NZ_CP137524.1"/>
</dbReference>
<dbReference type="Pfam" id="PF04149">
    <property type="entry name" value="DUF397"/>
    <property type="match status" value="1"/>
</dbReference>
<protein>
    <submittedName>
        <fullName evidence="2">DUF397 domain-containing protein</fullName>
    </submittedName>
</protein>
<reference evidence="2 3" key="1">
    <citation type="journal article" date="2021" name="J. Microbiol. Biotechnol.">
        <title>An Efficient Markerless Deletion System Suitable for the Industrial Strains of Streptomyces.</title>
        <authorList>
            <person name="Dong J."/>
            <person name="Wei J."/>
            <person name="Li H."/>
            <person name="Zhao S."/>
            <person name="Guan W."/>
        </authorList>
    </citation>
    <scope>NUCLEOTIDE SEQUENCE [LARGE SCALE GENOMIC DNA]</scope>
    <source>
        <strain evidence="2 3">CICC 11043</strain>
    </source>
</reference>
<reference evidence="2 3" key="2">
    <citation type="journal article" date="2024" name="Microb. Biotechnol.">
        <title>The involvement of multiple ABC transporters in daunorubicin efflux in Streptomyces coeruleorubidus.</title>
        <authorList>
            <person name="Dong J."/>
            <person name="Ning J."/>
            <person name="Tian Y."/>
            <person name="Li H."/>
            <person name="Chen H."/>
            <person name="Guan W."/>
        </authorList>
    </citation>
    <scope>NUCLEOTIDE SEQUENCE [LARGE SCALE GENOMIC DNA]</scope>
    <source>
        <strain evidence="2 3">CICC 11043</strain>
    </source>
</reference>
<dbReference type="InterPro" id="IPR007278">
    <property type="entry name" value="DUF397"/>
</dbReference>
<dbReference type="EMBL" id="CP137524">
    <property type="protein sequence ID" value="WOT36617.1"/>
    <property type="molecule type" value="Genomic_DNA"/>
</dbReference>